<gene>
    <name evidence="1" type="ORF">A2Y75_03250</name>
</gene>
<dbReference type="EMBL" id="MELK01000048">
    <property type="protein sequence ID" value="OFW56151.1"/>
    <property type="molecule type" value="Genomic_DNA"/>
</dbReference>
<dbReference type="AlphaFoldDB" id="A0A1F2WH34"/>
<dbReference type="Proteomes" id="UP000177876">
    <property type="component" value="Unassembled WGS sequence"/>
</dbReference>
<dbReference type="STRING" id="1797197.A2Y75_03250"/>
<proteinExistence type="predicted"/>
<evidence type="ECO:0000313" key="1">
    <source>
        <dbReference type="EMBL" id="OFW56151.1"/>
    </source>
</evidence>
<comment type="caution">
    <text evidence="1">The sequence shown here is derived from an EMBL/GenBank/DDBJ whole genome shotgun (WGS) entry which is preliminary data.</text>
</comment>
<evidence type="ECO:0008006" key="3">
    <source>
        <dbReference type="Google" id="ProtNLM"/>
    </source>
</evidence>
<reference evidence="1 2" key="1">
    <citation type="journal article" date="2016" name="Nat. Commun.">
        <title>Thousands of microbial genomes shed light on interconnected biogeochemical processes in an aquifer system.</title>
        <authorList>
            <person name="Anantharaman K."/>
            <person name="Brown C.T."/>
            <person name="Hug L.A."/>
            <person name="Sharon I."/>
            <person name="Castelle C.J."/>
            <person name="Probst A.J."/>
            <person name="Thomas B.C."/>
            <person name="Singh A."/>
            <person name="Wilkins M.J."/>
            <person name="Karaoz U."/>
            <person name="Brodie E.L."/>
            <person name="Williams K.H."/>
            <person name="Hubbard S.S."/>
            <person name="Banfield J.F."/>
        </authorList>
    </citation>
    <scope>NUCLEOTIDE SEQUENCE [LARGE SCALE GENOMIC DNA]</scope>
</reference>
<protein>
    <recommendedName>
        <fullName evidence="3">Nucleotidyltransferase family protein</fullName>
    </recommendedName>
</protein>
<accession>A0A1F2WH34</accession>
<organism evidence="1 2">
    <name type="scientific">Candidatus Solincola sediminis</name>
    <dbReference type="NCBI Taxonomy" id="1797199"/>
    <lineage>
        <taxon>Bacteria</taxon>
        <taxon>Bacillati</taxon>
        <taxon>Actinomycetota</taxon>
        <taxon>Candidatus Geothermincolia</taxon>
        <taxon>Candidatus Geothermincolales</taxon>
        <taxon>Candidatus Geothermincolaceae</taxon>
        <taxon>Candidatus Solincola</taxon>
    </lineage>
</organism>
<name>A0A1F2WH34_9ACTN</name>
<evidence type="ECO:0000313" key="2">
    <source>
        <dbReference type="Proteomes" id="UP000177876"/>
    </source>
</evidence>
<sequence>MYSDTANKMLAALGEILEREGVGPVDVVICGAMALAMQGIIDRPTRDIDGLGLVITKRGRLVLSKPLMSNEFNQAVERVGIHFGAGKFWFSTAATILHDDTRLPRDLIKRAEMRQYGSHLTVRLCSRPDMVCLKMWAAIKRGEPDIGDLVQMRISEKEAENAVRWCLEQDGEARPDLIVVLKEVGHGRLAERLS</sequence>